<dbReference type="EMBL" id="GGEC01077731">
    <property type="protein sequence ID" value="MBX58215.1"/>
    <property type="molecule type" value="Transcribed_RNA"/>
</dbReference>
<proteinExistence type="predicted"/>
<protein>
    <submittedName>
        <fullName evidence="1">Uncharacterized protein</fullName>
    </submittedName>
</protein>
<accession>A0A2P2PU34</accession>
<reference evidence="1" key="1">
    <citation type="submission" date="2018-02" db="EMBL/GenBank/DDBJ databases">
        <title>Rhizophora mucronata_Transcriptome.</title>
        <authorList>
            <person name="Meera S.P."/>
            <person name="Sreeshan A."/>
            <person name="Augustine A."/>
        </authorList>
    </citation>
    <scope>NUCLEOTIDE SEQUENCE</scope>
    <source>
        <tissue evidence="1">Leaf</tissue>
    </source>
</reference>
<organism evidence="1">
    <name type="scientific">Rhizophora mucronata</name>
    <name type="common">Asiatic mangrove</name>
    <dbReference type="NCBI Taxonomy" id="61149"/>
    <lineage>
        <taxon>Eukaryota</taxon>
        <taxon>Viridiplantae</taxon>
        <taxon>Streptophyta</taxon>
        <taxon>Embryophyta</taxon>
        <taxon>Tracheophyta</taxon>
        <taxon>Spermatophyta</taxon>
        <taxon>Magnoliopsida</taxon>
        <taxon>eudicotyledons</taxon>
        <taxon>Gunneridae</taxon>
        <taxon>Pentapetalae</taxon>
        <taxon>rosids</taxon>
        <taxon>fabids</taxon>
        <taxon>Malpighiales</taxon>
        <taxon>Rhizophoraceae</taxon>
        <taxon>Rhizophora</taxon>
    </lineage>
</organism>
<name>A0A2P2PU34_RHIMU</name>
<dbReference type="AlphaFoldDB" id="A0A2P2PU34"/>
<evidence type="ECO:0000313" key="1">
    <source>
        <dbReference type="EMBL" id="MBX58215.1"/>
    </source>
</evidence>
<sequence length="46" mass="5175">MQHEHLLQNESSCLNVALQAEFLQYTMFPRSPPLLLVAGQFKEAGS</sequence>